<sequence>MARKDKARGKAEEVKGTAKERVGDVTDNESLQARGKAEKAKANLRQAKEKAKDAFKK</sequence>
<evidence type="ECO:0000256" key="1">
    <source>
        <dbReference type="ARBA" id="ARBA00009129"/>
    </source>
</evidence>
<dbReference type="OrthoDB" id="2143260at2"/>
<organism evidence="4 5">
    <name type="scientific">Nonomuraea polychroma</name>
    <dbReference type="NCBI Taxonomy" id="46176"/>
    <lineage>
        <taxon>Bacteria</taxon>
        <taxon>Bacillati</taxon>
        <taxon>Actinomycetota</taxon>
        <taxon>Actinomycetes</taxon>
        <taxon>Streptosporangiales</taxon>
        <taxon>Streptosporangiaceae</taxon>
        <taxon>Nonomuraea</taxon>
    </lineage>
</organism>
<keyword evidence="5" id="KW-1185">Reference proteome</keyword>
<dbReference type="SUPFAM" id="SSF69047">
    <property type="entry name" value="Hypothetical protein YjbJ"/>
    <property type="match status" value="1"/>
</dbReference>
<feature type="compositionally biased region" description="Basic and acidic residues" evidence="2">
    <location>
        <begin position="35"/>
        <end position="57"/>
    </location>
</feature>
<dbReference type="Pfam" id="PF05532">
    <property type="entry name" value="CsbD"/>
    <property type="match status" value="1"/>
</dbReference>
<name>A0A438M4V1_9ACTN</name>
<comment type="similarity">
    <text evidence="1">Belongs to the UPF0337 (CsbD) family.</text>
</comment>
<accession>A0A438M4V1</accession>
<feature type="domain" description="CsbD-like" evidence="3">
    <location>
        <begin position="5"/>
        <end position="57"/>
    </location>
</feature>
<gene>
    <name evidence="4" type="ORF">EDD27_2840</name>
</gene>
<protein>
    <submittedName>
        <fullName evidence="4">CsbD-like protein</fullName>
    </submittedName>
</protein>
<dbReference type="InterPro" id="IPR008462">
    <property type="entry name" value="CsbD"/>
</dbReference>
<dbReference type="Gene3D" id="1.10.1470.10">
    <property type="entry name" value="YjbJ"/>
    <property type="match status" value="1"/>
</dbReference>
<evidence type="ECO:0000259" key="3">
    <source>
        <dbReference type="Pfam" id="PF05532"/>
    </source>
</evidence>
<evidence type="ECO:0000313" key="5">
    <source>
        <dbReference type="Proteomes" id="UP000284824"/>
    </source>
</evidence>
<dbReference type="EMBL" id="SAUN01000001">
    <property type="protein sequence ID" value="RVX40433.1"/>
    <property type="molecule type" value="Genomic_DNA"/>
</dbReference>
<feature type="compositionally biased region" description="Basic and acidic residues" evidence="2">
    <location>
        <begin position="8"/>
        <end position="24"/>
    </location>
</feature>
<evidence type="ECO:0000313" key="4">
    <source>
        <dbReference type="EMBL" id="RVX40433.1"/>
    </source>
</evidence>
<evidence type="ECO:0000256" key="2">
    <source>
        <dbReference type="SAM" id="MobiDB-lite"/>
    </source>
</evidence>
<proteinExistence type="inferred from homology"/>
<dbReference type="AlphaFoldDB" id="A0A438M4V1"/>
<dbReference type="Proteomes" id="UP000284824">
    <property type="component" value="Unassembled WGS sequence"/>
</dbReference>
<feature type="region of interest" description="Disordered" evidence="2">
    <location>
        <begin position="1"/>
        <end position="57"/>
    </location>
</feature>
<dbReference type="RefSeq" id="WP_127932814.1">
    <property type="nucleotide sequence ID" value="NZ_SAUN01000001.1"/>
</dbReference>
<comment type="caution">
    <text evidence="4">The sequence shown here is derived from an EMBL/GenBank/DDBJ whole genome shotgun (WGS) entry which is preliminary data.</text>
</comment>
<reference evidence="4 5" key="1">
    <citation type="submission" date="2019-01" db="EMBL/GenBank/DDBJ databases">
        <title>Sequencing the genomes of 1000 actinobacteria strains.</title>
        <authorList>
            <person name="Klenk H.-P."/>
        </authorList>
    </citation>
    <scope>NUCLEOTIDE SEQUENCE [LARGE SCALE GENOMIC DNA]</scope>
    <source>
        <strain evidence="4 5">DSM 43925</strain>
    </source>
</reference>
<dbReference type="InterPro" id="IPR036629">
    <property type="entry name" value="YjbJ_sf"/>
</dbReference>